<comment type="caution">
    <text evidence="2">The sequence shown here is derived from an EMBL/GenBank/DDBJ whole genome shotgun (WGS) entry which is preliminary data.</text>
</comment>
<feature type="region of interest" description="Disordered" evidence="1">
    <location>
        <begin position="528"/>
        <end position="561"/>
    </location>
</feature>
<feature type="region of interest" description="Disordered" evidence="1">
    <location>
        <begin position="151"/>
        <end position="209"/>
    </location>
</feature>
<feature type="compositionally biased region" description="Low complexity" evidence="1">
    <location>
        <begin position="162"/>
        <end position="200"/>
    </location>
</feature>
<dbReference type="GO" id="GO:0007131">
    <property type="term" value="P:reciprocal meiotic recombination"/>
    <property type="evidence" value="ECO:0007669"/>
    <property type="project" value="InterPro"/>
</dbReference>
<accession>A0A9P6VDY5</accession>
<keyword evidence="3" id="KW-1185">Reference proteome</keyword>
<gene>
    <name evidence="2" type="ORF">D0Z07_7961</name>
</gene>
<feature type="compositionally biased region" description="Basic and acidic residues" evidence="1">
    <location>
        <begin position="401"/>
        <end position="415"/>
    </location>
</feature>
<dbReference type="AlphaFoldDB" id="A0A9P6VDY5"/>
<reference evidence="2" key="1">
    <citation type="submission" date="2019-07" db="EMBL/GenBank/DDBJ databases">
        <title>Hyphodiscus hymeniophilus genome sequencing and assembly.</title>
        <authorList>
            <person name="Kramer G."/>
            <person name="Nodwell J."/>
        </authorList>
    </citation>
    <scope>NUCLEOTIDE SEQUENCE</scope>
    <source>
        <strain evidence="2">ATCC 34498</strain>
    </source>
</reference>
<dbReference type="Pfam" id="PF03525">
    <property type="entry name" value="Meiotic_rec114"/>
    <property type="match status" value="1"/>
</dbReference>
<feature type="region of interest" description="Disordered" evidence="1">
    <location>
        <begin position="401"/>
        <end position="513"/>
    </location>
</feature>
<dbReference type="EMBL" id="VNKQ01000017">
    <property type="protein sequence ID" value="KAG0645858.1"/>
    <property type="molecule type" value="Genomic_DNA"/>
</dbReference>
<evidence type="ECO:0000256" key="1">
    <source>
        <dbReference type="SAM" id="MobiDB-lite"/>
    </source>
</evidence>
<feature type="compositionally biased region" description="Low complexity" evidence="1">
    <location>
        <begin position="238"/>
        <end position="251"/>
    </location>
</feature>
<dbReference type="OrthoDB" id="5360255at2759"/>
<feature type="region of interest" description="Disordered" evidence="1">
    <location>
        <begin position="229"/>
        <end position="251"/>
    </location>
</feature>
<proteinExistence type="predicted"/>
<dbReference type="Proteomes" id="UP000785200">
    <property type="component" value="Unassembled WGS sequence"/>
</dbReference>
<name>A0A9P6VDY5_9HELO</name>
<sequence>MSQSSSQALDPSWVSVSFAKFSHNSSPYGARNFTWHHVGSRNDLDVVLRNTRLVDENGNFCNRLFMKISAGSEELEQQDLYELLQYLQAFDPSSGGECPVQVVVKSPFLAMRYPKSANIVRRIQLKFHNEADFTKVLNIVKDLGLPITGSLPASTPAPPSSSRPSISPSPSVSHTSTSTSLTAPSMLSSSSVSSSHSISPLQTPGLSFSPALRGTNEYSSSISDPLTSVFKMPARPNSSYSEPQKPSSSLSHAIPQILRPATTSNYFPLPGPQFSQSFMQSPASVYIKQSEKESQNRHHLLDLSVMKSCQDQNGPGLPLYQSQMDLQNRSASTRTQYPEPPLVQSPFFAARTVSPEMRQSMARELNVLGHDHESQEVATQGFHKRNAALFEAAEAHRLSIPPRRELPFPKPRDIAPRSASVSLVSPLTEPTPGSRPRSASSTRGPTKDQTEQQHSAPTTKPTKKRVAQRKSTLVKPPEIAESPPPPQEQVSNSDTASALAAPHDEPSPLAAKSFAAASIPGSAGLKLQTKAAATGPKKRAAPTRQSPVPKRPKMVDQSTQTDIPPSCTAPTALQLAPNDVSAVTAVSPPQDYLDAVDTFVAKHKARPAPKEVWEEPGWAEADAEERHRILNNFICENLENKDFIQLCEDVRVSWRRMMGIDI</sequence>
<evidence type="ECO:0000313" key="2">
    <source>
        <dbReference type="EMBL" id="KAG0645858.1"/>
    </source>
</evidence>
<protein>
    <submittedName>
        <fullName evidence="2">Uncharacterized protein</fullName>
    </submittedName>
</protein>
<dbReference type="InterPro" id="IPR004354">
    <property type="entry name" value="Meiotic_Rec114"/>
</dbReference>
<evidence type="ECO:0000313" key="3">
    <source>
        <dbReference type="Proteomes" id="UP000785200"/>
    </source>
</evidence>
<organism evidence="2 3">
    <name type="scientific">Hyphodiscus hymeniophilus</name>
    <dbReference type="NCBI Taxonomy" id="353542"/>
    <lineage>
        <taxon>Eukaryota</taxon>
        <taxon>Fungi</taxon>
        <taxon>Dikarya</taxon>
        <taxon>Ascomycota</taxon>
        <taxon>Pezizomycotina</taxon>
        <taxon>Leotiomycetes</taxon>
        <taxon>Helotiales</taxon>
        <taxon>Hyphodiscaceae</taxon>
        <taxon>Hyphodiscus</taxon>
    </lineage>
</organism>